<evidence type="ECO:0000313" key="2">
    <source>
        <dbReference type="EMBL" id="SHF77506.1"/>
    </source>
</evidence>
<dbReference type="InterPro" id="IPR025641">
    <property type="entry name" value="DUF4340"/>
</dbReference>
<gene>
    <name evidence="2" type="ORF">SAMN05443144_11333</name>
</gene>
<evidence type="ECO:0000313" key="3">
    <source>
        <dbReference type="Proteomes" id="UP000184041"/>
    </source>
</evidence>
<name>A0A1M5EE84_9BACT</name>
<protein>
    <recommendedName>
        <fullName evidence="1">DUF4340 domain-containing protein</fullName>
    </recommendedName>
</protein>
<organism evidence="2 3">
    <name type="scientific">Fodinibius roseus</name>
    <dbReference type="NCBI Taxonomy" id="1194090"/>
    <lineage>
        <taxon>Bacteria</taxon>
        <taxon>Pseudomonadati</taxon>
        <taxon>Balneolota</taxon>
        <taxon>Balneolia</taxon>
        <taxon>Balneolales</taxon>
        <taxon>Balneolaceae</taxon>
        <taxon>Fodinibius</taxon>
    </lineage>
</organism>
<accession>A0A1M5EE84</accession>
<dbReference type="OrthoDB" id="1113743at2"/>
<dbReference type="RefSeq" id="WP_073064759.1">
    <property type="nucleotide sequence ID" value="NZ_FQUS01000013.1"/>
</dbReference>
<evidence type="ECO:0000259" key="1">
    <source>
        <dbReference type="Pfam" id="PF14238"/>
    </source>
</evidence>
<dbReference type="Pfam" id="PF14238">
    <property type="entry name" value="DUF4340"/>
    <property type="match status" value="1"/>
</dbReference>
<sequence length="316" mass="35112">MTNASKTLAAIFIVLFLLTAAIKWSSGPEASEVFRSQLVSVDTSQVTRIVIAPPSGGPLTLEKDQQQWRISSHASEQSHPADASRVSGAISRLNDMNVTAVATRDPEKFTRYRVDSTGIKVSLYNGEELLSSIYVGAPQSGGQQSFNNYVRLDREDAVYAVDGLLESTFGREFEEWREKTVWEVDRSNISQLSFSYPADSSFVIDRAEGERQKNWVSGSDTLSYSSVSPILRHLSSLRASGFVDSLARDAFGSEKYAVRLTLTGGAQHQLRLRESEADTTIYLAASPDFPYIFSLNKEQWDEDVLKSRSELLNDDQ</sequence>
<dbReference type="STRING" id="1194090.SAMN05443144_11333"/>
<keyword evidence="3" id="KW-1185">Reference proteome</keyword>
<feature type="domain" description="DUF4340" evidence="1">
    <location>
        <begin position="75"/>
        <end position="244"/>
    </location>
</feature>
<dbReference type="EMBL" id="FQUS01000013">
    <property type="protein sequence ID" value="SHF77506.1"/>
    <property type="molecule type" value="Genomic_DNA"/>
</dbReference>
<reference evidence="2 3" key="1">
    <citation type="submission" date="2016-11" db="EMBL/GenBank/DDBJ databases">
        <authorList>
            <person name="Jaros S."/>
            <person name="Januszkiewicz K."/>
            <person name="Wedrychowicz H."/>
        </authorList>
    </citation>
    <scope>NUCLEOTIDE SEQUENCE [LARGE SCALE GENOMIC DNA]</scope>
    <source>
        <strain evidence="2 3">DSM 21986</strain>
    </source>
</reference>
<proteinExistence type="predicted"/>
<dbReference type="Proteomes" id="UP000184041">
    <property type="component" value="Unassembled WGS sequence"/>
</dbReference>
<dbReference type="AlphaFoldDB" id="A0A1M5EE84"/>